<dbReference type="GO" id="GO:0019632">
    <property type="term" value="P:shikimate metabolic process"/>
    <property type="evidence" value="ECO:0007669"/>
    <property type="project" value="InterPro"/>
</dbReference>
<feature type="binding site" evidence="8">
    <location>
        <begin position="160"/>
        <end position="165"/>
    </location>
    <ligand>
        <name>NADP(+)</name>
        <dbReference type="ChEBI" id="CHEBI:58349"/>
    </ligand>
</feature>
<evidence type="ECO:0000256" key="1">
    <source>
        <dbReference type="ARBA" id="ARBA00004871"/>
    </source>
</evidence>
<dbReference type="GO" id="GO:0004764">
    <property type="term" value="F:shikimate 3-dehydrogenase (NADP+) activity"/>
    <property type="evidence" value="ECO:0007669"/>
    <property type="project" value="UniProtKB-UniRule"/>
</dbReference>
<evidence type="ECO:0000256" key="6">
    <source>
        <dbReference type="ARBA" id="ARBA00023141"/>
    </source>
</evidence>
<dbReference type="PANTHER" id="PTHR21089">
    <property type="entry name" value="SHIKIMATE DEHYDROGENASE"/>
    <property type="match status" value="1"/>
</dbReference>
<evidence type="ECO:0000256" key="4">
    <source>
        <dbReference type="ARBA" id="ARBA00022857"/>
    </source>
</evidence>
<dbReference type="Gene3D" id="3.40.50.720">
    <property type="entry name" value="NAD(P)-binding Rossmann-like Domain"/>
    <property type="match status" value="1"/>
</dbReference>
<dbReference type="EC" id="1.1.1.25" evidence="2 8"/>
<evidence type="ECO:0000259" key="9">
    <source>
        <dbReference type="Pfam" id="PF01488"/>
    </source>
</evidence>
<dbReference type="SUPFAM" id="SSF51735">
    <property type="entry name" value="NAD(P)-binding Rossmann-fold domains"/>
    <property type="match status" value="1"/>
</dbReference>
<reference evidence="12 13" key="1">
    <citation type="submission" date="2017-03" db="EMBL/GenBank/DDBJ databases">
        <authorList>
            <person name="Afonso C.L."/>
            <person name="Miller P.J."/>
            <person name="Scott M.A."/>
            <person name="Spackman E."/>
            <person name="Goraichik I."/>
            <person name="Dimitrov K.M."/>
            <person name="Suarez D.L."/>
            <person name="Swayne D.E."/>
        </authorList>
    </citation>
    <scope>NUCLEOTIDE SEQUENCE [LARGE SCALE GENOMIC DNA]</scope>
    <source>
        <strain evidence="12 13">CECT 8625</strain>
    </source>
</reference>
<evidence type="ECO:0000256" key="2">
    <source>
        <dbReference type="ARBA" id="ARBA00012962"/>
    </source>
</evidence>
<dbReference type="AlphaFoldDB" id="A0A1X6ZMU4"/>
<evidence type="ECO:0000256" key="8">
    <source>
        <dbReference type="HAMAP-Rule" id="MF_00222"/>
    </source>
</evidence>
<feature type="binding site" evidence="8">
    <location>
        <begin position="136"/>
        <end position="140"/>
    </location>
    <ligand>
        <name>NADP(+)</name>
        <dbReference type="ChEBI" id="CHEBI:58349"/>
    </ligand>
</feature>
<comment type="catalytic activity">
    <reaction evidence="7 8">
        <text>shikimate + NADP(+) = 3-dehydroshikimate + NADPH + H(+)</text>
        <dbReference type="Rhea" id="RHEA:17737"/>
        <dbReference type="ChEBI" id="CHEBI:15378"/>
        <dbReference type="ChEBI" id="CHEBI:16630"/>
        <dbReference type="ChEBI" id="CHEBI:36208"/>
        <dbReference type="ChEBI" id="CHEBI:57783"/>
        <dbReference type="ChEBI" id="CHEBI:58349"/>
        <dbReference type="EC" id="1.1.1.25"/>
    </reaction>
</comment>
<feature type="binding site" evidence="8">
    <location>
        <position position="69"/>
    </location>
    <ligand>
        <name>shikimate</name>
        <dbReference type="ChEBI" id="CHEBI:36208"/>
    </ligand>
</feature>
<dbReference type="SUPFAM" id="SSF53223">
    <property type="entry name" value="Aminoacid dehydrogenase-like, N-terminal domain"/>
    <property type="match status" value="1"/>
</dbReference>
<sequence length="280" mass="30323">MTRDTPARIPLAAVIGHPIAHSRSPRLHGYWLRKHGIPGHYVPLDVAPDALERVIRTLPEMGFVGANVTIPHKEATLELADLVTDRATLIGAVNTLIFRKDGRIHADNTDGYGFLSNLRQGAPEWRPEAGPALVLGAGGAARAVIAALLETGVPEIVLTNRTRLRADRLRDAFGHRIRVIDWVQAGNAIDDATLVVNTTSLGMVGKPELRVPLDGLRPGTVVNDLVYAPLETRLLRIAAEQGATAVDGLGMLLHQAVPGFERWFGHRPEVDEATRAAVLR</sequence>
<dbReference type="InterPro" id="IPR011342">
    <property type="entry name" value="Shikimate_DH"/>
</dbReference>
<dbReference type="OrthoDB" id="9792692at2"/>
<evidence type="ECO:0000313" key="13">
    <source>
        <dbReference type="Proteomes" id="UP000193570"/>
    </source>
</evidence>
<keyword evidence="13" id="KW-1185">Reference proteome</keyword>
<proteinExistence type="inferred from homology"/>
<dbReference type="CDD" id="cd01065">
    <property type="entry name" value="NAD_bind_Shikimate_DH"/>
    <property type="match status" value="1"/>
</dbReference>
<comment type="similarity">
    <text evidence="8">Belongs to the shikimate dehydrogenase family.</text>
</comment>
<feature type="active site" description="Proton acceptor" evidence="8">
    <location>
        <position position="73"/>
    </location>
</feature>
<protein>
    <recommendedName>
        <fullName evidence="2 8">Shikimate dehydrogenase (NADP(+))</fullName>
        <shortName evidence="8">SDH</shortName>
        <ecNumber evidence="2 8">1.1.1.25</ecNumber>
    </recommendedName>
</protein>
<feature type="binding site" evidence="8">
    <location>
        <position position="248"/>
    </location>
    <ligand>
        <name>NADP(+)</name>
        <dbReference type="ChEBI" id="CHEBI:58349"/>
    </ligand>
</feature>
<keyword evidence="5 8" id="KW-0560">Oxidoreductase</keyword>
<dbReference type="Pfam" id="PF01488">
    <property type="entry name" value="Shikimate_DH"/>
    <property type="match status" value="1"/>
</dbReference>
<dbReference type="EMBL" id="FWFK01000005">
    <property type="protein sequence ID" value="SLN56353.1"/>
    <property type="molecule type" value="Genomic_DNA"/>
</dbReference>
<dbReference type="InterPro" id="IPR013708">
    <property type="entry name" value="Shikimate_DH-bd_N"/>
</dbReference>
<evidence type="ECO:0000259" key="11">
    <source>
        <dbReference type="Pfam" id="PF18317"/>
    </source>
</evidence>
<gene>
    <name evidence="12" type="primary">aroE_1</name>
    <name evidence="8" type="synonym">aroE</name>
    <name evidence="12" type="ORF">ROJ8625_02813</name>
</gene>
<feature type="binding site" evidence="8">
    <location>
        <begin position="22"/>
        <end position="24"/>
    </location>
    <ligand>
        <name>shikimate</name>
        <dbReference type="ChEBI" id="CHEBI:36208"/>
    </ligand>
</feature>
<evidence type="ECO:0000256" key="5">
    <source>
        <dbReference type="ARBA" id="ARBA00023002"/>
    </source>
</evidence>
<dbReference type="InterPro" id="IPR036291">
    <property type="entry name" value="NAD(P)-bd_dom_sf"/>
</dbReference>
<dbReference type="InterPro" id="IPR046346">
    <property type="entry name" value="Aminoacid_DH-like_N_sf"/>
</dbReference>
<feature type="binding site" evidence="8">
    <location>
        <position position="227"/>
    </location>
    <ligand>
        <name>shikimate</name>
        <dbReference type="ChEBI" id="CHEBI:36208"/>
    </ligand>
</feature>
<evidence type="ECO:0000256" key="3">
    <source>
        <dbReference type="ARBA" id="ARBA00022605"/>
    </source>
</evidence>
<dbReference type="NCBIfam" id="TIGR00507">
    <property type="entry name" value="aroE"/>
    <property type="match status" value="1"/>
</dbReference>
<dbReference type="GO" id="GO:0005829">
    <property type="term" value="C:cytosol"/>
    <property type="evidence" value="ECO:0007669"/>
    <property type="project" value="TreeGrafter"/>
</dbReference>
<evidence type="ECO:0000259" key="10">
    <source>
        <dbReference type="Pfam" id="PF08501"/>
    </source>
</evidence>
<feature type="domain" description="Shikimate dehydrogenase substrate binding N-terminal" evidence="10">
    <location>
        <begin position="14"/>
        <end position="96"/>
    </location>
</feature>
<dbReference type="HAMAP" id="MF_00222">
    <property type="entry name" value="Shikimate_DH_AroE"/>
    <property type="match status" value="1"/>
</dbReference>
<dbReference type="Gene3D" id="3.40.50.10860">
    <property type="entry name" value="Leucine Dehydrogenase, chain A, domain 1"/>
    <property type="match status" value="1"/>
</dbReference>
<dbReference type="GO" id="GO:0050661">
    <property type="term" value="F:NADP binding"/>
    <property type="evidence" value="ECO:0007669"/>
    <property type="project" value="InterPro"/>
</dbReference>
<dbReference type="RefSeq" id="WP_085792507.1">
    <property type="nucleotide sequence ID" value="NZ_FWFK01000005.1"/>
</dbReference>
<keyword evidence="3 8" id="KW-0028">Amino-acid biosynthesis</keyword>
<feature type="binding site" evidence="8">
    <location>
        <position position="94"/>
    </location>
    <ligand>
        <name>shikimate</name>
        <dbReference type="ChEBI" id="CHEBI:36208"/>
    </ligand>
</feature>
<comment type="pathway">
    <text evidence="1 8">Metabolic intermediate biosynthesis; chorismate biosynthesis; chorismate from D-erythrose 4-phosphate and phosphoenolpyruvate: step 4/7.</text>
</comment>
<dbReference type="Pfam" id="PF08501">
    <property type="entry name" value="Shikimate_dh_N"/>
    <property type="match status" value="1"/>
</dbReference>
<feature type="binding site" evidence="8">
    <location>
        <position position="110"/>
    </location>
    <ligand>
        <name>shikimate</name>
        <dbReference type="ChEBI" id="CHEBI:36208"/>
    </ligand>
</feature>
<feature type="domain" description="SDH C-terminal" evidence="11">
    <location>
        <begin position="248"/>
        <end position="276"/>
    </location>
</feature>
<dbReference type="Pfam" id="PF18317">
    <property type="entry name" value="SDH_C"/>
    <property type="match status" value="1"/>
</dbReference>
<evidence type="ECO:0000256" key="7">
    <source>
        <dbReference type="ARBA" id="ARBA00049442"/>
    </source>
</evidence>
<dbReference type="InterPro" id="IPR022893">
    <property type="entry name" value="Shikimate_DH_fam"/>
</dbReference>
<dbReference type="UniPathway" id="UPA00053">
    <property type="reaction ID" value="UER00087"/>
</dbReference>
<dbReference type="GO" id="GO:0009073">
    <property type="term" value="P:aromatic amino acid family biosynthetic process"/>
    <property type="evidence" value="ECO:0007669"/>
    <property type="project" value="UniProtKB-KW"/>
</dbReference>
<dbReference type="PANTHER" id="PTHR21089:SF1">
    <property type="entry name" value="BIFUNCTIONAL 3-DEHYDROQUINATE DEHYDRATASE_SHIKIMATE DEHYDROGENASE, CHLOROPLASTIC"/>
    <property type="match status" value="1"/>
</dbReference>
<feature type="binding site" evidence="8">
    <location>
        <position position="85"/>
    </location>
    <ligand>
        <name>NADP(+)</name>
        <dbReference type="ChEBI" id="CHEBI:58349"/>
    </ligand>
</feature>
<comment type="subunit">
    <text evidence="8">Homodimer.</text>
</comment>
<feature type="domain" description="Quinate/shikimate 5-dehydrogenase/glutamyl-tRNA reductase" evidence="9">
    <location>
        <begin position="132"/>
        <end position="200"/>
    </location>
</feature>
<dbReference type="NCBIfam" id="NF001312">
    <property type="entry name" value="PRK00258.1-4"/>
    <property type="match status" value="1"/>
</dbReference>
<keyword evidence="6 8" id="KW-0057">Aromatic amino acid biosynthesis</keyword>
<comment type="function">
    <text evidence="8">Involved in the biosynthesis of the chorismate, which leads to the biosynthesis of aromatic amino acids. Catalyzes the reversible NADPH linked reduction of 3-dehydroshikimate (DHSA) to yield shikimate (SA).</text>
</comment>
<dbReference type="GO" id="GO:0008652">
    <property type="term" value="P:amino acid biosynthetic process"/>
    <property type="evidence" value="ECO:0007669"/>
    <property type="project" value="UniProtKB-KW"/>
</dbReference>
<dbReference type="InterPro" id="IPR006151">
    <property type="entry name" value="Shikm_DH/Glu-tRNA_Rdtase"/>
</dbReference>
<dbReference type="Proteomes" id="UP000193570">
    <property type="component" value="Unassembled WGS sequence"/>
</dbReference>
<dbReference type="InterPro" id="IPR041121">
    <property type="entry name" value="SDH_C"/>
</dbReference>
<feature type="binding site" evidence="8">
    <location>
        <position position="225"/>
    </location>
    <ligand>
        <name>NADP(+)</name>
        <dbReference type="ChEBI" id="CHEBI:58349"/>
    </ligand>
</feature>
<dbReference type="GO" id="GO:0009423">
    <property type="term" value="P:chorismate biosynthetic process"/>
    <property type="evidence" value="ECO:0007669"/>
    <property type="project" value="UniProtKB-UniRule"/>
</dbReference>
<name>A0A1X6ZMU4_9RHOB</name>
<evidence type="ECO:0000313" key="12">
    <source>
        <dbReference type="EMBL" id="SLN56353.1"/>
    </source>
</evidence>
<organism evidence="12 13">
    <name type="scientific">Roseivivax jejudonensis</name>
    <dbReference type="NCBI Taxonomy" id="1529041"/>
    <lineage>
        <taxon>Bacteria</taxon>
        <taxon>Pseudomonadati</taxon>
        <taxon>Pseudomonadota</taxon>
        <taxon>Alphaproteobacteria</taxon>
        <taxon>Rhodobacterales</taxon>
        <taxon>Roseobacteraceae</taxon>
        <taxon>Roseivivax</taxon>
    </lineage>
</organism>
<feature type="binding site" evidence="8">
    <location>
        <position position="255"/>
    </location>
    <ligand>
        <name>shikimate</name>
        <dbReference type="ChEBI" id="CHEBI:36208"/>
    </ligand>
</feature>
<accession>A0A1X6ZMU4</accession>
<keyword evidence="4 8" id="KW-0521">NADP</keyword>